<dbReference type="Pfam" id="PF16571">
    <property type="entry name" value="FBP_C"/>
    <property type="match status" value="1"/>
</dbReference>
<gene>
    <name evidence="2" type="ORF">KGQ19_12225</name>
</gene>
<name>A0ABS5KNK2_9ACTN</name>
<sequence length="164" mass="17915">MHPVTEDALRDSFANCSKGEAKRIPMPRDMADLPWSELDFLGWRDHRALDRAYLVAPRGGGLIGVTLRSAASRKGFLKWNLCTLCFTAHPGGGVTLMTGRKAGDAGRQGNSAGLYLCSDLACSLYIRGTKTPALGGRIEEMLTTEEQIARMSEKLEEFLVRLGV</sequence>
<dbReference type="InterPro" id="IPR032330">
    <property type="entry name" value="EF-G-binding_C"/>
</dbReference>
<organism evidence="2 3">
    <name type="scientific">Catenulispora pinistramenti</name>
    <dbReference type="NCBI Taxonomy" id="2705254"/>
    <lineage>
        <taxon>Bacteria</taxon>
        <taxon>Bacillati</taxon>
        <taxon>Actinomycetota</taxon>
        <taxon>Actinomycetes</taxon>
        <taxon>Catenulisporales</taxon>
        <taxon>Catenulisporaceae</taxon>
        <taxon>Catenulispora</taxon>
    </lineage>
</organism>
<keyword evidence="3" id="KW-1185">Reference proteome</keyword>
<comment type="caution">
    <text evidence="2">The sequence shown here is derived from an EMBL/GenBank/DDBJ whole genome shotgun (WGS) entry which is preliminary data.</text>
</comment>
<dbReference type="Proteomes" id="UP000730482">
    <property type="component" value="Unassembled WGS sequence"/>
</dbReference>
<evidence type="ECO:0000313" key="3">
    <source>
        <dbReference type="Proteomes" id="UP000730482"/>
    </source>
</evidence>
<proteinExistence type="predicted"/>
<evidence type="ECO:0000313" key="2">
    <source>
        <dbReference type="EMBL" id="MBS2547638.1"/>
    </source>
</evidence>
<evidence type="ECO:0000259" key="1">
    <source>
        <dbReference type="Pfam" id="PF16571"/>
    </source>
</evidence>
<dbReference type="RefSeq" id="WP_212009219.1">
    <property type="nucleotide sequence ID" value="NZ_JAAFYZ010000031.1"/>
</dbReference>
<dbReference type="EMBL" id="JAAFYZ010000031">
    <property type="protein sequence ID" value="MBS2547638.1"/>
    <property type="molecule type" value="Genomic_DNA"/>
</dbReference>
<reference evidence="2 3" key="1">
    <citation type="submission" date="2020-02" db="EMBL/GenBank/DDBJ databases">
        <title>Acidophilic actinobacteria isolated from forest soil.</title>
        <authorList>
            <person name="Golinska P."/>
        </authorList>
    </citation>
    <scope>NUCLEOTIDE SEQUENCE [LARGE SCALE GENOMIC DNA]</scope>
    <source>
        <strain evidence="2 3">NL8</strain>
    </source>
</reference>
<accession>A0ABS5KNK2</accession>
<protein>
    <submittedName>
        <fullName evidence="2">FBP domain-containing protein</fullName>
    </submittedName>
</protein>
<feature type="domain" description="Elongation factor G-binding protein C-terminal treble-clef zinc-finger" evidence="1">
    <location>
        <begin position="9"/>
        <end position="161"/>
    </location>
</feature>